<feature type="coiled-coil region" evidence="2">
    <location>
        <begin position="327"/>
        <end position="385"/>
    </location>
</feature>
<feature type="transmembrane region" description="Helical" evidence="3">
    <location>
        <begin position="410"/>
        <end position="431"/>
    </location>
</feature>
<dbReference type="SUPFAM" id="SSF56349">
    <property type="entry name" value="DNA breaking-rejoining enzymes"/>
    <property type="match status" value="1"/>
</dbReference>
<dbReference type="PANTHER" id="PTHR32309">
    <property type="entry name" value="TYROSINE-PROTEIN KINASE"/>
    <property type="match status" value="1"/>
</dbReference>
<dbReference type="InterPro" id="IPR050445">
    <property type="entry name" value="Bact_polysacc_biosynth/exp"/>
</dbReference>
<dbReference type="Gene3D" id="1.10.443.10">
    <property type="entry name" value="Intergrase catalytic core"/>
    <property type="match status" value="1"/>
</dbReference>
<protein>
    <submittedName>
        <fullName evidence="5">Uncharacterized protein involved in exopolysaccharide biosynthesis</fullName>
    </submittedName>
</protein>
<dbReference type="STRING" id="52441.SAMN05216302_10079"/>
<dbReference type="InterPro" id="IPR011010">
    <property type="entry name" value="DNA_brk_join_enz"/>
</dbReference>
<feature type="transmembrane region" description="Helical" evidence="3">
    <location>
        <begin position="33"/>
        <end position="52"/>
    </location>
</feature>
<reference evidence="6" key="1">
    <citation type="submission" date="2016-10" db="EMBL/GenBank/DDBJ databases">
        <authorList>
            <person name="Varghese N."/>
            <person name="Submissions S."/>
        </authorList>
    </citation>
    <scope>NUCLEOTIDE SEQUENCE [LARGE SCALE GENOMIC DNA]</scope>
    <source>
        <strain evidence="6">Nm69</strain>
    </source>
</reference>
<dbReference type="GO" id="GO:0003677">
    <property type="term" value="F:DNA binding"/>
    <property type="evidence" value="ECO:0007669"/>
    <property type="project" value="InterPro"/>
</dbReference>
<name>A0A1I3ZQM5_9PROT</name>
<keyword evidence="3" id="KW-0472">Membrane</keyword>
<dbReference type="GO" id="GO:0006310">
    <property type="term" value="P:DNA recombination"/>
    <property type="evidence" value="ECO:0007669"/>
    <property type="project" value="UniProtKB-KW"/>
</dbReference>
<evidence type="ECO:0000256" key="1">
    <source>
        <dbReference type="ARBA" id="ARBA00023172"/>
    </source>
</evidence>
<dbReference type="PROSITE" id="PS51898">
    <property type="entry name" value="TYR_RECOMBINASE"/>
    <property type="match status" value="1"/>
</dbReference>
<dbReference type="AlphaFoldDB" id="A0A1I3ZQM5"/>
<keyword evidence="6" id="KW-1185">Reference proteome</keyword>
<keyword evidence="1" id="KW-0233">DNA recombination</keyword>
<accession>A0A1I3ZQM5</accession>
<feature type="domain" description="Tyr recombinase" evidence="4">
    <location>
        <begin position="482"/>
        <end position="647"/>
    </location>
</feature>
<evidence type="ECO:0000313" key="5">
    <source>
        <dbReference type="EMBL" id="SFK46277.1"/>
    </source>
</evidence>
<sequence>MHSRAQHELTSSVNEYWQPPHYDPQPWFKSRRLLIFAVTFLVSAVITLSYVFSRPAIYLSYATLLTVAKTPIDLPSNDADIQHVAIQKQILLGSELLAETSKRLKSSDSHGAQIDLSAADIRHMLDVRPVTDTNLIEMIAEGPDPTQLPLLINTWIDVYLDARTEEVLRLLGNTTHILQNELHGLAKKITTKRVELDQFRRNHDISSIEREENEALARLKGLNESLNVTSEEEVKTKARLDAINRAIENGQAVVPQEDTRTLSLLEDRAQQLREELADLNLRYTKEYLELSPTLKVIPEQLASLEGEIKRMRQSGQTIVQSDAQQEYAAAKQAGSELRKQLDEHKKKATKFSARFAEHAALQADLEGLEALYRDTQDRLAQVEARYAGKYPQVDVIERAFLPNAPIRPDYFLDAIIAITGSILFSLFCVWISEFLTRKTQPNPIINLSGIHLHNKDMSPDSLGIAQQSVNALPQQNPVLGNPPPQELSMQKINKLLQHAGNREKLLIALLLSGVTLEEITTIAKENIDLENEKLIIKGQSPRIIPLNPALKSLFAETTCRLVSASGEPLSSEDLAALITCASFDADLPDANEINADSLRQAYIIYLIKQSIRLAELEKITGYIPPKELSGYSIYSPPGPKRAYKDIDWVYPELFNIGPTH</sequence>
<dbReference type="InterPro" id="IPR013762">
    <property type="entry name" value="Integrase-like_cat_sf"/>
</dbReference>
<organism evidence="5 6">
    <name type="scientific">Nitrosomonas aestuarii</name>
    <dbReference type="NCBI Taxonomy" id="52441"/>
    <lineage>
        <taxon>Bacteria</taxon>
        <taxon>Pseudomonadati</taxon>
        <taxon>Pseudomonadota</taxon>
        <taxon>Betaproteobacteria</taxon>
        <taxon>Nitrosomonadales</taxon>
        <taxon>Nitrosomonadaceae</taxon>
        <taxon>Nitrosomonas</taxon>
    </lineage>
</organism>
<proteinExistence type="predicted"/>
<evidence type="ECO:0000259" key="4">
    <source>
        <dbReference type="PROSITE" id="PS51898"/>
    </source>
</evidence>
<evidence type="ECO:0000256" key="3">
    <source>
        <dbReference type="SAM" id="Phobius"/>
    </source>
</evidence>
<dbReference type="EMBL" id="FOSP01000007">
    <property type="protein sequence ID" value="SFK46277.1"/>
    <property type="molecule type" value="Genomic_DNA"/>
</dbReference>
<evidence type="ECO:0000256" key="2">
    <source>
        <dbReference type="SAM" id="Coils"/>
    </source>
</evidence>
<keyword evidence="2" id="KW-0175">Coiled coil</keyword>
<keyword evidence="3" id="KW-1133">Transmembrane helix</keyword>
<gene>
    <name evidence="5" type="ORF">SAMN05216302_10079</name>
</gene>
<dbReference type="Proteomes" id="UP000199533">
    <property type="component" value="Unassembled WGS sequence"/>
</dbReference>
<dbReference type="GO" id="GO:0015074">
    <property type="term" value="P:DNA integration"/>
    <property type="evidence" value="ECO:0007669"/>
    <property type="project" value="InterPro"/>
</dbReference>
<dbReference type="InterPro" id="IPR002104">
    <property type="entry name" value="Integrase_catalytic"/>
</dbReference>
<keyword evidence="3" id="KW-0812">Transmembrane</keyword>
<evidence type="ECO:0000313" key="6">
    <source>
        <dbReference type="Proteomes" id="UP000199533"/>
    </source>
</evidence>
<dbReference type="RefSeq" id="WP_090698059.1">
    <property type="nucleotide sequence ID" value="NZ_FOSP01000007.1"/>
</dbReference>
<dbReference type="OrthoDB" id="6377028at2"/>
<dbReference type="PANTHER" id="PTHR32309:SF31">
    <property type="entry name" value="CAPSULAR EXOPOLYSACCHARIDE FAMILY"/>
    <property type="match status" value="1"/>
</dbReference>
<feature type="coiled-coil region" evidence="2">
    <location>
        <begin position="262"/>
        <end position="289"/>
    </location>
</feature>